<dbReference type="EMBL" id="CM046125">
    <property type="protein sequence ID" value="KAI8423287.1"/>
    <property type="molecule type" value="Genomic_DNA"/>
</dbReference>
<name>A0ACC0JGT6_CHOFU</name>
<reference evidence="1 2" key="1">
    <citation type="journal article" date="2022" name="Genome Biol. Evol.">
        <title>The Spruce Budworm Genome: Reconstructing the Evolutionary History of Antifreeze Proteins.</title>
        <authorList>
            <person name="Beliveau C."/>
            <person name="Gagne P."/>
            <person name="Picq S."/>
            <person name="Vernygora O."/>
            <person name="Keeling C.I."/>
            <person name="Pinkney K."/>
            <person name="Doucet D."/>
            <person name="Wen F."/>
            <person name="Johnston J.S."/>
            <person name="Maaroufi H."/>
            <person name="Boyle B."/>
            <person name="Laroche J."/>
            <person name="Dewar K."/>
            <person name="Juretic N."/>
            <person name="Blackburn G."/>
            <person name="Nisole A."/>
            <person name="Brunet B."/>
            <person name="Brandao M."/>
            <person name="Lumley L."/>
            <person name="Duan J."/>
            <person name="Quan G."/>
            <person name="Lucarotti C.J."/>
            <person name="Roe A.D."/>
            <person name="Sperling F.A.H."/>
            <person name="Levesque R.C."/>
            <person name="Cusson M."/>
        </authorList>
    </citation>
    <scope>NUCLEOTIDE SEQUENCE [LARGE SCALE GENOMIC DNA]</scope>
    <source>
        <strain evidence="1">Glfc:IPQL:Cfum</strain>
    </source>
</reference>
<protein>
    <submittedName>
        <fullName evidence="1">Uncharacterized protein</fullName>
    </submittedName>
</protein>
<evidence type="ECO:0000313" key="2">
    <source>
        <dbReference type="Proteomes" id="UP001064048"/>
    </source>
</evidence>
<accession>A0ACC0JGT6</accession>
<comment type="caution">
    <text evidence="1">The sequence shown here is derived from an EMBL/GenBank/DDBJ whole genome shotgun (WGS) entry which is preliminary data.</text>
</comment>
<keyword evidence="2" id="KW-1185">Reference proteome</keyword>
<organism evidence="1 2">
    <name type="scientific">Choristoneura fumiferana</name>
    <name type="common">Spruce budworm moth</name>
    <name type="synonym">Archips fumiferana</name>
    <dbReference type="NCBI Taxonomy" id="7141"/>
    <lineage>
        <taxon>Eukaryota</taxon>
        <taxon>Metazoa</taxon>
        <taxon>Ecdysozoa</taxon>
        <taxon>Arthropoda</taxon>
        <taxon>Hexapoda</taxon>
        <taxon>Insecta</taxon>
        <taxon>Pterygota</taxon>
        <taxon>Neoptera</taxon>
        <taxon>Endopterygota</taxon>
        <taxon>Lepidoptera</taxon>
        <taxon>Glossata</taxon>
        <taxon>Ditrysia</taxon>
        <taxon>Tortricoidea</taxon>
        <taxon>Tortricidae</taxon>
        <taxon>Tortricinae</taxon>
        <taxon>Choristoneura</taxon>
    </lineage>
</organism>
<sequence>MQKVIIDVLLIFFIVFTLSTRCFAYLEDPIDYGINYEDPTEQSYIPIKLMPHELTEAMDLFQFTADRARKQVRDGILTQEETLNVQVFMSQVLDDILDFVQDPNNAYNFLNAQGFDKIVTRNLGVPFDVLRGRLLVLIKTLFDVAPTTTKTVIPLGILDKLVDIFEQDDSLMIKFQAMEIMSIWLPNNVQAQERVMKQRGLEPFYKQISKLDVPSITMILKLFNNIITEHMTARNKKIQKSKVDYTTLKRYQRIALIERMSTPAVCNGLLNILADIWPFATEGNDTLPLVVDLIQNIKPHCYKVFKGRSKAIALISQILSYLRDPTQHAYFESLNLNVTEVNNSLTDFVENIKAIPRFEL</sequence>
<proteinExistence type="predicted"/>
<gene>
    <name evidence="1" type="ORF">MSG28_014311</name>
</gene>
<evidence type="ECO:0000313" key="1">
    <source>
        <dbReference type="EMBL" id="KAI8423287.1"/>
    </source>
</evidence>
<dbReference type="Proteomes" id="UP001064048">
    <property type="component" value="Chromosome 25"/>
</dbReference>